<evidence type="ECO:0000313" key="2">
    <source>
        <dbReference type="EMBL" id="CAK9005990.1"/>
    </source>
</evidence>
<name>A0ABP0IV87_9DINO</name>
<dbReference type="InterPro" id="IPR002048">
    <property type="entry name" value="EF_hand_dom"/>
</dbReference>
<accession>A0ABP0IV87</accession>
<dbReference type="Proteomes" id="UP001642484">
    <property type="component" value="Unassembled WGS sequence"/>
</dbReference>
<dbReference type="PROSITE" id="PS50222">
    <property type="entry name" value="EF_HAND_2"/>
    <property type="match status" value="1"/>
</dbReference>
<protein>
    <recommendedName>
        <fullName evidence="1">EF-hand domain-containing protein</fullName>
    </recommendedName>
</protein>
<dbReference type="EMBL" id="CAXAMN010003758">
    <property type="protein sequence ID" value="CAK9005990.1"/>
    <property type="molecule type" value="Genomic_DNA"/>
</dbReference>
<feature type="domain" description="EF-hand" evidence="1">
    <location>
        <begin position="43"/>
        <end position="78"/>
    </location>
</feature>
<gene>
    <name evidence="2" type="ORF">CCMP2556_LOCUS8275</name>
</gene>
<sequence length="163" mass="18433">MPVGNVAAIIAARRARRHSKGFRPTPVSSAEQRRLQAAIAERNRKVKLMKIIRTYDTNQSGKLERDQIVKLLTDTDSSTPPGTPPRILAKRVSINFSCKSFGRSTYCVDLHLDSFHLSSFGYALIRYLLEIHTTSFSFLPCQAPQPGRNAGRMLRKPSNRHIW</sequence>
<evidence type="ECO:0000313" key="3">
    <source>
        <dbReference type="Proteomes" id="UP001642484"/>
    </source>
</evidence>
<keyword evidence="3" id="KW-1185">Reference proteome</keyword>
<organism evidence="2 3">
    <name type="scientific">Durusdinium trenchii</name>
    <dbReference type="NCBI Taxonomy" id="1381693"/>
    <lineage>
        <taxon>Eukaryota</taxon>
        <taxon>Sar</taxon>
        <taxon>Alveolata</taxon>
        <taxon>Dinophyceae</taxon>
        <taxon>Suessiales</taxon>
        <taxon>Symbiodiniaceae</taxon>
        <taxon>Durusdinium</taxon>
    </lineage>
</organism>
<comment type="caution">
    <text evidence="2">The sequence shown here is derived from an EMBL/GenBank/DDBJ whole genome shotgun (WGS) entry which is preliminary data.</text>
</comment>
<reference evidence="2 3" key="1">
    <citation type="submission" date="2024-02" db="EMBL/GenBank/DDBJ databases">
        <authorList>
            <person name="Chen Y."/>
            <person name="Shah S."/>
            <person name="Dougan E. K."/>
            <person name="Thang M."/>
            <person name="Chan C."/>
        </authorList>
    </citation>
    <scope>NUCLEOTIDE SEQUENCE [LARGE SCALE GENOMIC DNA]</scope>
</reference>
<proteinExistence type="predicted"/>
<evidence type="ECO:0000259" key="1">
    <source>
        <dbReference type="PROSITE" id="PS50222"/>
    </source>
</evidence>